<dbReference type="InterPro" id="IPR002316">
    <property type="entry name" value="Pro-tRNA-ligase_IIa"/>
</dbReference>
<dbReference type="GO" id="GO:0006433">
    <property type="term" value="P:prolyl-tRNA aminoacylation"/>
    <property type="evidence" value="ECO:0007669"/>
    <property type="project" value="InterPro"/>
</dbReference>
<organism evidence="10">
    <name type="scientific">hydrothermal vent metagenome</name>
    <dbReference type="NCBI Taxonomy" id="652676"/>
    <lineage>
        <taxon>unclassified sequences</taxon>
        <taxon>metagenomes</taxon>
        <taxon>ecological metagenomes</taxon>
    </lineage>
</organism>
<evidence type="ECO:0000313" key="10">
    <source>
        <dbReference type="EMBL" id="VAV99431.1"/>
    </source>
</evidence>
<dbReference type="Pfam" id="PF00587">
    <property type="entry name" value="tRNA-synt_2b"/>
    <property type="match status" value="1"/>
</dbReference>
<evidence type="ECO:0000256" key="5">
    <source>
        <dbReference type="ARBA" id="ARBA00022917"/>
    </source>
</evidence>
<dbReference type="GO" id="GO:0004827">
    <property type="term" value="F:proline-tRNA ligase activity"/>
    <property type="evidence" value="ECO:0007669"/>
    <property type="project" value="UniProtKB-EC"/>
</dbReference>
<name>A0A3B0S9H2_9ZZZZ</name>
<dbReference type="AlphaFoldDB" id="A0A3B0S9H2"/>
<gene>
    <name evidence="10" type="ORF">MNBD_ACTINO01-2073</name>
</gene>
<comment type="catalytic activity">
    <reaction evidence="8">
        <text>tRNA(Pro) + L-proline + ATP = L-prolyl-tRNA(Pro) + AMP + diphosphate</text>
        <dbReference type="Rhea" id="RHEA:14305"/>
        <dbReference type="Rhea" id="RHEA-COMP:9700"/>
        <dbReference type="Rhea" id="RHEA-COMP:9702"/>
        <dbReference type="ChEBI" id="CHEBI:30616"/>
        <dbReference type="ChEBI" id="CHEBI:33019"/>
        <dbReference type="ChEBI" id="CHEBI:60039"/>
        <dbReference type="ChEBI" id="CHEBI:78442"/>
        <dbReference type="ChEBI" id="CHEBI:78532"/>
        <dbReference type="ChEBI" id="CHEBI:456215"/>
        <dbReference type="EC" id="6.1.1.15"/>
    </reaction>
</comment>
<dbReference type="Gene3D" id="3.90.960.10">
    <property type="entry name" value="YbaK/aminoacyl-tRNA synthetase-associated domain"/>
    <property type="match status" value="1"/>
</dbReference>
<dbReference type="SUPFAM" id="SSF55681">
    <property type="entry name" value="Class II aaRS and biotin synthetases"/>
    <property type="match status" value="1"/>
</dbReference>
<dbReference type="InterPro" id="IPR006195">
    <property type="entry name" value="aa-tRNA-synth_II"/>
</dbReference>
<dbReference type="EMBL" id="UOEI01000257">
    <property type="protein sequence ID" value="VAV99431.1"/>
    <property type="molecule type" value="Genomic_DNA"/>
</dbReference>
<dbReference type="PANTHER" id="PTHR42753:SF2">
    <property type="entry name" value="PROLINE--TRNA LIGASE"/>
    <property type="match status" value="1"/>
</dbReference>
<dbReference type="PANTHER" id="PTHR42753">
    <property type="entry name" value="MITOCHONDRIAL RIBOSOME PROTEIN L39/PROLYL-TRNA LIGASE FAMILY MEMBER"/>
    <property type="match status" value="1"/>
</dbReference>
<dbReference type="CDD" id="cd04334">
    <property type="entry name" value="ProRS-INS"/>
    <property type="match status" value="1"/>
</dbReference>
<reference evidence="10" key="1">
    <citation type="submission" date="2018-06" db="EMBL/GenBank/DDBJ databases">
        <authorList>
            <person name="Zhirakovskaya E."/>
        </authorList>
    </citation>
    <scope>NUCLEOTIDE SEQUENCE</scope>
</reference>
<accession>A0A3B0S9H2</accession>
<evidence type="ECO:0000256" key="3">
    <source>
        <dbReference type="ARBA" id="ARBA00022741"/>
    </source>
</evidence>
<dbReference type="SUPFAM" id="SSF55826">
    <property type="entry name" value="YbaK/ProRS associated domain"/>
    <property type="match status" value="1"/>
</dbReference>
<keyword evidence="3" id="KW-0547">Nucleotide-binding</keyword>
<dbReference type="PRINTS" id="PR01046">
    <property type="entry name" value="TRNASYNTHPRO"/>
</dbReference>
<feature type="domain" description="Aminoacyl-transfer RNA synthetases class-II family profile" evidence="9">
    <location>
        <begin position="33"/>
        <end position="289"/>
    </location>
</feature>
<keyword evidence="4" id="KW-0067">ATP-binding</keyword>
<dbReference type="PROSITE" id="PS50862">
    <property type="entry name" value="AA_TRNA_LIGASE_II"/>
    <property type="match status" value="1"/>
</dbReference>
<evidence type="ECO:0000256" key="4">
    <source>
        <dbReference type="ARBA" id="ARBA00022840"/>
    </source>
</evidence>
<dbReference type="InterPro" id="IPR002314">
    <property type="entry name" value="aa-tRNA-synt_IIb"/>
</dbReference>
<evidence type="ECO:0000256" key="2">
    <source>
        <dbReference type="ARBA" id="ARBA00022598"/>
    </source>
</evidence>
<dbReference type="Gene3D" id="3.30.930.10">
    <property type="entry name" value="Bira Bifunctional Protein, Domain 2"/>
    <property type="match status" value="1"/>
</dbReference>
<keyword evidence="6 10" id="KW-0030">Aminoacyl-tRNA synthetase</keyword>
<dbReference type="InterPro" id="IPR036754">
    <property type="entry name" value="YbaK/aa-tRNA-synt-asso_dom_sf"/>
</dbReference>
<dbReference type="GO" id="GO:0002161">
    <property type="term" value="F:aminoacyl-tRNA deacylase activity"/>
    <property type="evidence" value="ECO:0007669"/>
    <property type="project" value="InterPro"/>
</dbReference>
<dbReference type="NCBIfam" id="TIGR00409">
    <property type="entry name" value="proS_fam_II"/>
    <property type="match status" value="1"/>
</dbReference>
<evidence type="ECO:0000256" key="6">
    <source>
        <dbReference type="ARBA" id="ARBA00023146"/>
    </source>
</evidence>
<dbReference type="InterPro" id="IPR004500">
    <property type="entry name" value="Pro-tRNA-synth_IIa_bac-type"/>
</dbReference>
<dbReference type="InterPro" id="IPR045864">
    <property type="entry name" value="aa-tRNA-synth_II/BPL/LPL"/>
</dbReference>
<keyword evidence="2 10" id="KW-0436">Ligase</keyword>
<evidence type="ECO:0000256" key="8">
    <source>
        <dbReference type="ARBA" id="ARBA00047671"/>
    </source>
</evidence>
<proteinExistence type="predicted"/>
<evidence type="ECO:0000256" key="1">
    <source>
        <dbReference type="ARBA" id="ARBA00012831"/>
    </source>
</evidence>
<dbReference type="GO" id="GO:0005524">
    <property type="term" value="F:ATP binding"/>
    <property type="evidence" value="ECO:0007669"/>
    <property type="project" value="UniProtKB-KW"/>
</dbReference>
<dbReference type="InterPro" id="IPR050062">
    <property type="entry name" value="Pro-tRNA_synthetase"/>
</dbReference>
<evidence type="ECO:0000259" key="9">
    <source>
        <dbReference type="PROSITE" id="PS50862"/>
    </source>
</evidence>
<evidence type="ECO:0000256" key="7">
    <source>
        <dbReference type="ARBA" id="ARBA00029731"/>
    </source>
</evidence>
<protein>
    <recommendedName>
        <fullName evidence="1">proline--tRNA ligase</fullName>
        <ecNumber evidence="1">6.1.1.15</ecNumber>
    </recommendedName>
    <alternativeName>
        <fullName evidence="7">Prolyl-tRNA synthetase</fullName>
    </alternativeName>
</protein>
<dbReference type="Pfam" id="PF04073">
    <property type="entry name" value="tRNA_edit"/>
    <property type="match status" value="1"/>
</dbReference>
<dbReference type="GO" id="GO:0005829">
    <property type="term" value="C:cytosol"/>
    <property type="evidence" value="ECO:0007669"/>
    <property type="project" value="TreeGrafter"/>
</dbReference>
<dbReference type="EC" id="6.1.1.15" evidence="1"/>
<keyword evidence="5" id="KW-0648">Protein biosynthesis</keyword>
<dbReference type="InterPro" id="IPR007214">
    <property type="entry name" value="YbaK/aa-tRNA-synth-assoc-dom"/>
</dbReference>
<sequence>MRWSKAFIPTLRDDPADSEAVSHKLLVRAGYIRQLMSGVYSMLPLGQRVRDKVMDVIREEIDAIGGQEFLLPQLHPMEIWERTGRAETMKDIMMTFEDIKGSRVVLGPTHEEIFATLARELTSYKQLPQLWYHIQTKFRDEARPKSGLLRVREFTMKDSYTFDIDFDGLDVQFDRHFEAYIRIFDRLGMETIAVKASSGAMGGKDSVEFMAPSAVGEDEVAHCAACGYAANVETASSVISKVEDPEGDHDLEVFDTPGVRTIADLERFEGGAPADRQIKTLVYMVDLEPALVLMRGDHSVQDQKLMDHLGSTNVRPAQPDEIVELLGADAGSLGAVGVKDVRIVADQALQDRAGMTTGANENDKHMRGVNVERDIAVSEWGDLREVVAGEGCSTCGEPLDVFTAIE</sequence>
<feature type="non-terminal residue" evidence="10">
    <location>
        <position position="406"/>
    </location>
</feature>